<keyword evidence="4" id="KW-0540">Nuclease</keyword>
<dbReference type="Gene3D" id="3.60.10.10">
    <property type="entry name" value="Endonuclease/exonuclease/phosphatase"/>
    <property type="match status" value="1"/>
</dbReference>
<keyword evidence="4" id="KW-0378">Hydrolase</keyword>
<sequence length="644" mass="67718">MIKLVGVQLAPTPVDSAGAAVDPAGVAYQFESVRAMSWNVCNEAGGMRGSDAFCAWRNQQQGKAEAIASIAHTRDLNALLLQEICYSENERQTNNLLTMVMRLLGPGWTYTTQTGRHSTGSGCRDGIDGVIGNAIVVRGKITSSWGVDLQPVPDPRVKRMHCAKVEGWGTTLCNAHLLHSSAQQYQEQTAILVEKLAAVGPVLLGGDFNHSYRAGNMLQPLYDGPYAECDGQAYVPGDSVNEVTHNNVPENNTPQPPTKLDYMFSTAGFASCDVLTEWADSLNLSASAEDPNGYSDHAPVIGYTRGQAITWRFSEKSGATVGDASGNGYSGTVAGDATWSSARGGSMSFRGNGRVAGVKARGVLLPTRRSFTVSAWARVAAGAPNGTVLSVPGEAIYGLQLGYSRSDNSWQFAMPANDAPGGAGNPIDRVAAPAKPGVWTHLVVTFDAVAGKIGLYVDGKLAATASHTSRWTADQEFSVGSATNAGAVAAFTGEIDDVHAYAYPLRPVEIANLNAAETIRPQTPAGNTTIPAAADPADPGCHSNGGYGTTPTLTPQLAVRVAHADPTVPVWGEFSLWDNSNSNKNVFYLGDAAGVSDRITGSGTVAVTVPTLIPGHLYGWYARSTDGRSVSETTAVCHFRVPAQ</sequence>
<protein>
    <submittedName>
        <fullName evidence="4">Endonuclease/exonuclease/phosphatase family protein</fullName>
    </submittedName>
</protein>
<organism evidence="4 5">
    <name type="scientific">Actinoplanes sandaracinus</name>
    <dbReference type="NCBI Taxonomy" id="3045177"/>
    <lineage>
        <taxon>Bacteria</taxon>
        <taxon>Bacillati</taxon>
        <taxon>Actinomycetota</taxon>
        <taxon>Actinomycetes</taxon>
        <taxon>Micromonosporales</taxon>
        <taxon>Micromonosporaceae</taxon>
        <taxon>Actinoplanes</taxon>
    </lineage>
</organism>
<keyword evidence="1" id="KW-0732">Signal</keyword>
<name>A0ABT6WSV2_9ACTN</name>
<dbReference type="GO" id="GO:0004519">
    <property type="term" value="F:endonuclease activity"/>
    <property type="evidence" value="ECO:0007669"/>
    <property type="project" value="UniProtKB-KW"/>
</dbReference>
<dbReference type="SMART" id="SM00560">
    <property type="entry name" value="LamGL"/>
    <property type="match status" value="1"/>
</dbReference>
<dbReference type="EMBL" id="JASCTH010000022">
    <property type="protein sequence ID" value="MDI6102820.1"/>
    <property type="molecule type" value="Genomic_DNA"/>
</dbReference>
<keyword evidence="2" id="KW-1015">Disulfide bond</keyword>
<dbReference type="SUPFAM" id="SSF56219">
    <property type="entry name" value="DNase I-like"/>
    <property type="match status" value="1"/>
</dbReference>
<keyword evidence="5" id="KW-1185">Reference proteome</keyword>
<dbReference type="SUPFAM" id="SSF49899">
    <property type="entry name" value="Concanavalin A-like lectins/glucanases"/>
    <property type="match status" value="1"/>
</dbReference>
<dbReference type="InterPro" id="IPR005135">
    <property type="entry name" value="Endo/exonuclease/phosphatase"/>
</dbReference>
<reference evidence="4 5" key="1">
    <citation type="submission" date="2023-05" db="EMBL/GenBank/DDBJ databases">
        <title>Actinoplanes sp. NEAU-A12 genome sequencing.</title>
        <authorList>
            <person name="Wang Z.-S."/>
        </authorList>
    </citation>
    <scope>NUCLEOTIDE SEQUENCE [LARGE SCALE GENOMIC DNA]</scope>
    <source>
        <strain evidence="4 5">NEAU-A12</strain>
    </source>
</reference>
<dbReference type="Gene3D" id="2.60.120.200">
    <property type="match status" value="1"/>
</dbReference>
<evidence type="ECO:0000259" key="3">
    <source>
        <dbReference type="SMART" id="SM00560"/>
    </source>
</evidence>
<dbReference type="InterPro" id="IPR006558">
    <property type="entry name" value="LamG-like"/>
</dbReference>
<proteinExistence type="predicted"/>
<dbReference type="Proteomes" id="UP001241758">
    <property type="component" value="Unassembled WGS sequence"/>
</dbReference>
<evidence type="ECO:0000256" key="2">
    <source>
        <dbReference type="ARBA" id="ARBA00023157"/>
    </source>
</evidence>
<comment type="caution">
    <text evidence="4">The sequence shown here is derived from an EMBL/GenBank/DDBJ whole genome shotgun (WGS) entry which is preliminary data.</text>
</comment>
<dbReference type="RefSeq" id="WP_282763904.1">
    <property type="nucleotide sequence ID" value="NZ_JASCTH010000022.1"/>
</dbReference>
<dbReference type="Pfam" id="PF03372">
    <property type="entry name" value="Exo_endo_phos"/>
    <property type="match status" value="1"/>
</dbReference>
<dbReference type="Pfam" id="PF13385">
    <property type="entry name" value="Laminin_G_3"/>
    <property type="match status" value="1"/>
</dbReference>
<dbReference type="InterPro" id="IPR013320">
    <property type="entry name" value="ConA-like_dom_sf"/>
</dbReference>
<evidence type="ECO:0000313" key="4">
    <source>
        <dbReference type="EMBL" id="MDI6102820.1"/>
    </source>
</evidence>
<gene>
    <name evidence="4" type="ORF">QLQ12_29800</name>
</gene>
<evidence type="ECO:0000256" key="1">
    <source>
        <dbReference type="ARBA" id="ARBA00022729"/>
    </source>
</evidence>
<dbReference type="InterPro" id="IPR036691">
    <property type="entry name" value="Endo/exonu/phosph_ase_sf"/>
</dbReference>
<feature type="domain" description="LamG-like jellyroll fold" evidence="3">
    <location>
        <begin position="369"/>
        <end position="508"/>
    </location>
</feature>
<keyword evidence="4" id="KW-0255">Endonuclease</keyword>
<accession>A0ABT6WSV2</accession>
<evidence type="ECO:0000313" key="5">
    <source>
        <dbReference type="Proteomes" id="UP001241758"/>
    </source>
</evidence>